<gene>
    <name evidence="2" type="ORF">PVAP13_3NG315800</name>
</gene>
<dbReference type="AlphaFoldDB" id="A0A8T0ULC2"/>
<comment type="caution">
    <text evidence="2">The sequence shown here is derived from an EMBL/GenBank/DDBJ whole genome shotgun (WGS) entry which is preliminary data.</text>
</comment>
<dbReference type="Proteomes" id="UP000823388">
    <property type="component" value="Chromosome 3N"/>
</dbReference>
<dbReference type="InterPro" id="IPR029071">
    <property type="entry name" value="Ubiquitin-like_domsf"/>
</dbReference>
<dbReference type="InterPro" id="IPR000626">
    <property type="entry name" value="Ubiquitin-like_dom"/>
</dbReference>
<accession>A0A8T0ULC2</accession>
<dbReference type="PROSITE" id="PS50053">
    <property type="entry name" value="UBIQUITIN_2"/>
    <property type="match status" value="1"/>
</dbReference>
<dbReference type="Gene3D" id="3.10.20.90">
    <property type="entry name" value="Phosphatidylinositol 3-kinase Catalytic Subunit, Chain A, domain 1"/>
    <property type="match status" value="1"/>
</dbReference>
<keyword evidence="3" id="KW-1185">Reference proteome</keyword>
<dbReference type="Pfam" id="PF00240">
    <property type="entry name" value="ubiquitin"/>
    <property type="match status" value="1"/>
</dbReference>
<dbReference type="SUPFAM" id="SSF54236">
    <property type="entry name" value="Ubiquitin-like"/>
    <property type="match status" value="1"/>
</dbReference>
<evidence type="ECO:0000259" key="1">
    <source>
        <dbReference type="PROSITE" id="PS50053"/>
    </source>
</evidence>
<sequence>MMAAGEEAGRLTGGSSVHGDEIAKDLALLDGVGDFNQHNANSMKMFGMPSSSNSHLHCDISGHVRAGVVDAYDIQDPYSLVPELPALEHEPSNSSLSQFFIRSCNGIQLLNMDLRGATVETLKLVVAEREGIPVEEQYLILDGHKPLRDGTLLTDYDYVFGGQATIEVFPRIRGGNTMVEPLPIFVARHVQMLSRVFELSGDFRSWDGRRVQPVLTPLGVRILRGIMSCVLAAHQAGLAYNGSLQIGHLVVSGFSRGEHGLIVPETAAVRINDQMAVELEIRAVPLTPEGQKADYFALAAILGRVFRKGFPLHVDTIHVKLGNLAAPGGPAPAPATTQLLQAFVAMADPQVMATMWWNLARFANSLGPPLWHWNDGANIWEMRLTTKERLAFEQAVDNGSYWWTDTVTSNQQFSRHINGRNNYRYWAATDLLRFARNWFTHAPEAQGNDALRFGEQVAQLSSAAKLPDLDYYFSCGFHEFMAQVLENLYIREHSLGVRWDDLTRVLVPPS</sequence>
<name>A0A8T0ULC2_PANVG</name>
<evidence type="ECO:0000313" key="2">
    <source>
        <dbReference type="EMBL" id="KAG2621623.1"/>
    </source>
</evidence>
<evidence type="ECO:0000313" key="3">
    <source>
        <dbReference type="Proteomes" id="UP000823388"/>
    </source>
</evidence>
<reference evidence="2" key="1">
    <citation type="submission" date="2020-05" db="EMBL/GenBank/DDBJ databases">
        <title>WGS assembly of Panicum virgatum.</title>
        <authorList>
            <person name="Lovell J.T."/>
            <person name="Jenkins J."/>
            <person name="Shu S."/>
            <person name="Juenger T.E."/>
            <person name="Schmutz J."/>
        </authorList>
    </citation>
    <scope>NUCLEOTIDE SEQUENCE</scope>
    <source>
        <strain evidence="2">AP13</strain>
    </source>
</reference>
<proteinExistence type="predicted"/>
<organism evidence="2 3">
    <name type="scientific">Panicum virgatum</name>
    <name type="common">Blackwell switchgrass</name>
    <dbReference type="NCBI Taxonomy" id="38727"/>
    <lineage>
        <taxon>Eukaryota</taxon>
        <taxon>Viridiplantae</taxon>
        <taxon>Streptophyta</taxon>
        <taxon>Embryophyta</taxon>
        <taxon>Tracheophyta</taxon>
        <taxon>Spermatophyta</taxon>
        <taxon>Magnoliopsida</taxon>
        <taxon>Liliopsida</taxon>
        <taxon>Poales</taxon>
        <taxon>Poaceae</taxon>
        <taxon>PACMAD clade</taxon>
        <taxon>Panicoideae</taxon>
        <taxon>Panicodae</taxon>
        <taxon>Paniceae</taxon>
        <taxon>Panicinae</taxon>
        <taxon>Panicum</taxon>
        <taxon>Panicum sect. Hiantes</taxon>
    </lineage>
</organism>
<protein>
    <recommendedName>
        <fullName evidence="1">Ubiquitin-like domain-containing protein</fullName>
    </recommendedName>
</protein>
<dbReference type="EMBL" id="CM029042">
    <property type="protein sequence ID" value="KAG2621623.1"/>
    <property type="molecule type" value="Genomic_DNA"/>
</dbReference>
<feature type="domain" description="Ubiquitin-like" evidence="1">
    <location>
        <begin position="118"/>
        <end position="175"/>
    </location>
</feature>